<protein>
    <submittedName>
        <fullName evidence="9">Drug resistance transporter, EmrB/QacA subfamily</fullName>
    </submittedName>
</protein>
<dbReference type="Pfam" id="PF07690">
    <property type="entry name" value="MFS_1"/>
    <property type="match status" value="1"/>
</dbReference>
<feature type="transmembrane region" description="Helical" evidence="7">
    <location>
        <begin position="56"/>
        <end position="75"/>
    </location>
</feature>
<organism evidence="9 10">
    <name type="scientific">Micromonospora humi</name>
    <dbReference type="NCBI Taxonomy" id="745366"/>
    <lineage>
        <taxon>Bacteria</taxon>
        <taxon>Bacillati</taxon>
        <taxon>Actinomycetota</taxon>
        <taxon>Actinomycetes</taxon>
        <taxon>Micromonosporales</taxon>
        <taxon>Micromonosporaceae</taxon>
        <taxon>Micromonospora</taxon>
    </lineage>
</organism>
<feature type="transmembrane region" description="Helical" evidence="7">
    <location>
        <begin position="109"/>
        <end position="130"/>
    </location>
</feature>
<dbReference type="STRING" id="745366.GA0070213_111120"/>
<evidence type="ECO:0000256" key="4">
    <source>
        <dbReference type="ARBA" id="ARBA00022692"/>
    </source>
</evidence>
<dbReference type="AlphaFoldDB" id="A0A1C5JI85"/>
<feature type="transmembrane region" description="Helical" evidence="7">
    <location>
        <begin position="334"/>
        <end position="355"/>
    </location>
</feature>
<dbReference type="SUPFAM" id="SSF103473">
    <property type="entry name" value="MFS general substrate transporter"/>
    <property type="match status" value="1"/>
</dbReference>
<dbReference type="InterPro" id="IPR020846">
    <property type="entry name" value="MFS_dom"/>
</dbReference>
<keyword evidence="4 7" id="KW-0812">Transmembrane</keyword>
<evidence type="ECO:0000256" key="7">
    <source>
        <dbReference type="SAM" id="Phobius"/>
    </source>
</evidence>
<reference evidence="10" key="1">
    <citation type="submission" date="2016-06" db="EMBL/GenBank/DDBJ databases">
        <authorList>
            <person name="Varghese N."/>
            <person name="Submissions Spin"/>
        </authorList>
    </citation>
    <scope>NUCLEOTIDE SEQUENCE [LARGE SCALE GENOMIC DNA]</scope>
    <source>
        <strain evidence="10">DSM 45647</strain>
    </source>
</reference>
<feature type="transmembrane region" description="Helical" evidence="7">
    <location>
        <begin position="203"/>
        <end position="222"/>
    </location>
</feature>
<evidence type="ECO:0000313" key="10">
    <source>
        <dbReference type="Proteomes" id="UP000199360"/>
    </source>
</evidence>
<feature type="transmembrane region" description="Helical" evidence="7">
    <location>
        <begin position="302"/>
        <end position="322"/>
    </location>
</feature>
<dbReference type="OrthoDB" id="9781469at2"/>
<dbReference type="GO" id="GO:0022857">
    <property type="term" value="F:transmembrane transporter activity"/>
    <property type="evidence" value="ECO:0007669"/>
    <property type="project" value="InterPro"/>
</dbReference>
<keyword evidence="2" id="KW-0813">Transport</keyword>
<dbReference type="Gene3D" id="1.20.1720.10">
    <property type="entry name" value="Multidrug resistance protein D"/>
    <property type="match status" value="1"/>
</dbReference>
<feature type="transmembrane region" description="Helical" evidence="7">
    <location>
        <begin position="142"/>
        <end position="161"/>
    </location>
</feature>
<dbReference type="InterPro" id="IPR036259">
    <property type="entry name" value="MFS_trans_sf"/>
</dbReference>
<evidence type="ECO:0000313" key="9">
    <source>
        <dbReference type="EMBL" id="SCG70295.1"/>
    </source>
</evidence>
<evidence type="ECO:0000259" key="8">
    <source>
        <dbReference type="PROSITE" id="PS50850"/>
    </source>
</evidence>
<dbReference type="NCBIfam" id="TIGR00711">
    <property type="entry name" value="efflux_EmrB"/>
    <property type="match status" value="1"/>
</dbReference>
<keyword evidence="3" id="KW-1003">Cell membrane</keyword>
<feature type="domain" description="Major facilitator superfamily (MFS) profile" evidence="8">
    <location>
        <begin position="15"/>
        <end position="503"/>
    </location>
</feature>
<feature type="transmembrane region" description="Helical" evidence="7">
    <location>
        <begin position="12"/>
        <end position="36"/>
    </location>
</feature>
<dbReference type="Proteomes" id="UP000199360">
    <property type="component" value="Unassembled WGS sequence"/>
</dbReference>
<evidence type="ECO:0000256" key="1">
    <source>
        <dbReference type="ARBA" id="ARBA00004651"/>
    </source>
</evidence>
<evidence type="ECO:0000256" key="5">
    <source>
        <dbReference type="ARBA" id="ARBA00022989"/>
    </source>
</evidence>
<feature type="transmembrane region" description="Helical" evidence="7">
    <location>
        <begin position="271"/>
        <end position="296"/>
    </location>
</feature>
<keyword evidence="6 7" id="KW-0472">Membrane</keyword>
<dbReference type="GO" id="GO:0005886">
    <property type="term" value="C:plasma membrane"/>
    <property type="evidence" value="ECO:0007669"/>
    <property type="project" value="UniProtKB-SubCell"/>
</dbReference>
<dbReference type="RefSeq" id="WP_091067278.1">
    <property type="nucleotide sequence ID" value="NZ_FMDM01000011.1"/>
</dbReference>
<dbReference type="InterPro" id="IPR004638">
    <property type="entry name" value="EmrB-like"/>
</dbReference>
<dbReference type="EMBL" id="FMDM01000011">
    <property type="protein sequence ID" value="SCG70295.1"/>
    <property type="molecule type" value="Genomic_DNA"/>
</dbReference>
<gene>
    <name evidence="9" type="ORF">GA0070213_111120</name>
</gene>
<accession>A0A1C5JI85</accession>
<name>A0A1C5JI85_9ACTN</name>
<dbReference type="Gene3D" id="1.20.1250.20">
    <property type="entry name" value="MFS general substrate transporter like domains"/>
    <property type="match status" value="1"/>
</dbReference>
<keyword evidence="5 7" id="KW-1133">Transmembrane helix</keyword>
<evidence type="ECO:0000256" key="3">
    <source>
        <dbReference type="ARBA" id="ARBA00022475"/>
    </source>
</evidence>
<dbReference type="PANTHER" id="PTHR42718">
    <property type="entry name" value="MAJOR FACILITATOR SUPERFAMILY MULTIDRUG TRANSPORTER MFSC"/>
    <property type="match status" value="1"/>
</dbReference>
<feature type="transmembrane region" description="Helical" evidence="7">
    <location>
        <begin position="84"/>
        <end position="103"/>
    </location>
</feature>
<feature type="transmembrane region" description="Helical" evidence="7">
    <location>
        <begin position="234"/>
        <end position="251"/>
    </location>
</feature>
<evidence type="ECO:0000256" key="2">
    <source>
        <dbReference type="ARBA" id="ARBA00022448"/>
    </source>
</evidence>
<dbReference type="PRINTS" id="PR01036">
    <property type="entry name" value="TCRTETB"/>
</dbReference>
<proteinExistence type="predicted"/>
<dbReference type="InterPro" id="IPR011701">
    <property type="entry name" value="MFS"/>
</dbReference>
<comment type="subcellular location">
    <subcellularLocation>
        <location evidence="1">Cell membrane</location>
        <topology evidence="1">Multi-pass membrane protein</topology>
    </subcellularLocation>
</comment>
<dbReference type="PANTHER" id="PTHR42718:SF42">
    <property type="entry name" value="EXPORT PROTEIN"/>
    <property type="match status" value="1"/>
</dbReference>
<sequence length="521" mass="54310">MEPHENTGHPRRWAILGVLVISLLVVVLDNTILNVALRTLADPVRGLGASQGELEWAINSYTLVFAGLLFTFGVLGDRLGRRRFLILGLALFGLASLLSAYAQDPAQLIAARALMGVGGAAIMPVTLSIISNVFDPRERGRAIGVWAGAVGLAVAIGPVLGGALLEHYWWGSVFLINVPVVAVGVLLVALLVPESRDPSPGRVDVLGVLLSVIGLVALTYGIIDGGEHGFGRPLVWVSIVGGLAVLGWFVAHELRSDHPSLDVRLFRVPRFAAPVALVGLVFFAAMGVMFFGAFYLQLVRGYSPLESGLLFLPFAAAQLIFAPRSAAMVRRYGGRAVAAVGLLLTVVALAAFVLIDADTPIWIFSALGFLQGAGMANIMPPATESIMSALPREKAGVGSAVSNTIRQVAGALGVAVLGSVLSAVYRDQVAPAVSALPEPVRDAARESVSGAYAVADRLGPAAPRLIEAANDSFVSAMHWAAGISALVATLGVVIVFRWMPGRPVVAADATPATEPELAGTA</sequence>
<evidence type="ECO:0000256" key="6">
    <source>
        <dbReference type="ARBA" id="ARBA00023136"/>
    </source>
</evidence>
<feature type="transmembrane region" description="Helical" evidence="7">
    <location>
        <begin position="476"/>
        <end position="496"/>
    </location>
</feature>
<feature type="transmembrane region" description="Helical" evidence="7">
    <location>
        <begin position="167"/>
        <end position="191"/>
    </location>
</feature>
<dbReference type="PROSITE" id="PS50850">
    <property type="entry name" value="MFS"/>
    <property type="match status" value="1"/>
</dbReference>
<dbReference type="CDD" id="cd17321">
    <property type="entry name" value="MFS_MMR_MDR_like"/>
    <property type="match status" value="1"/>
</dbReference>
<keyword evidence="10" id="KW-1185">Reference proteome</keyword>